<evidence type="ECO:0000256" key="1">
    <source>
        <dbReference type="ARBA" id="ARBA00022630"/>
    </source>
</evidence>
<dbReference type="PANTHER" id="PTHR42877">
    <property type="entry name" value="L-ORNITHINE N(5)-MONOOXYGENASE-RELATED"/>
    <property type="match status" value="1"/>
</dbReference>
<keyword evidence="1" id="KW-0285">Flavoprotein</keyword>
<dbReference type="GO" id="GO:0050660">
    <property type="term" value="F:flavin adenine dinucleotide binding"/>
    <property type="evidence" value="ECO:0007669"/>
    <property type="project" value="InterPro"/>
</dbReference>
<dbReference type="STRING" id="1123272.SAMN02745824_1397"/>
<dbReference type="Gene3D" id="3.50.50.60">
    <property type="entry name" value="FAD/NAD(P)-binding domain"/>
    <property type="match status" value="2"/>
</dbReference>
<keyword evidence="3" id="KW-0560">Oxidoreductase</keyword>
<keyword evidence="5" id="KW-1185">Reference proteome</keyword>
<keyword evidence="2" id="KW-0274">FAD</keyword>
<proteinExistence type="predicted"/>
<dbReference type="AlphaFoldDB" id="A0A1N6D0Z7"/>
<dbReference type="RefSeq" id="WP_074204315.1">
    <property type="nucleotide sequence ID" value="NZ_FSQW01000001.1"/>
</dbReference>
<dbReference type="InterPro" id="IPR036188">
    <property type="entry name" value="FAD/NAD-bd_sf"/>
</dbReference>
<evidence type="ECO:0000256" key="3">
    <source>
        <dbReference type="ARBA" id="ARBA00023002"/>
    </source>
</evidence>
<dbReference type="EMBL" id="FSQW01000001">
    <property type="protein sequence ID" value="SIN64478.1"/>
    <property type="molecule type" value="Genomic_DNA"/>
</dbReference>
<dbReference type="SUPFAM" id="SSF51905">
    <property type="entry name" value="FAD/NAD(P)-binding domain"/>
    <property type="match status" value="2"/>
</dbReference>
<reference evidence="5" key="1">
    <citation type="submission" date="2016-11" db="EMBL/GenBank/DDBJ databases">
        <authorList>
            <person name="Varghese N."/>
            <person name="Submissions S."/>
        </authorList>
    </citation>
    <scope>NUCLEOTIDE SEQUENCE [LARGE SCALE GENOMIC DNA]</scope>
    <source>
        <strain evidence="5">DSM 22363</strain>
    </source>
</reference>
<organism evidence="4 5">
    <name type="scientific">Parasphingorhabdus marina DSM 22363</name>
    <dbReference type="NCBI Taxonomy" id="1123272"/>
    <lineage>
        <taxon>Bacteria</taxon>
        <taxon>Pseudomonadati</taxon>
        <taxon>Pseudomonadota</taxon>
        <taxon>Alphaproteobacteria</taxon>
        <taxon>Sphingomonadales</taxon>
        <taxon>Sphingomonadaceae</taxon>
        <taxon>Parasphingorhabdus</taxon>
    </lineage>
</organism>
<dbReference type="PRINTS" id="PR00411">
    <property type="entry name" value="PNDRDTASEI"/>
</dbReference>
<keyword evidence="4" id="KW-0503">Monooxygenase</keyword>
<protein>
    <submittedName>
        <fullName evidence="4">4-hydroxyacetophenone monooxygenase</fullName>
    </submittedName>
</protein>
<gene>
    <name evidence="4" type="ORF">SAMN02745824_1397</name>
</gene>
<sequence length="633" mass="72582">MLANAKPDKEFIELAVGAADVNALRLALYQQTGDPELAAMKVSSELRQGNPFKYTNVEKEHHDRIREMAVEYLSGDVDAPVIPTREEANALMDLFCGRTLSEAEKGYAYGDLAFDETVRFPQWKNRPPQEELDKINVTIIGAGFSGLLAGIQMDRLGINYRIIERQSGLGGTWWLNDYLEARVDVTSFLYQYKFELGYPWKSFFATQGELQEYIDYIVDKYDLRKRITLGTKVNTANWIEDENKWRFTLEGPDGQTEVIESNFCISASGQFSTPQMPKIDGIEDFQGAMFHSTEWDHDYDLTGKRVAIIGTGSTGSQMTRGIAEKASSLTIYQRTPNWIMKMPGYRDKVPEHLHWLMDNMPGYRNWFVFSEHISQLRMDGINEVDEEWVANGGLFNERNDQLREILKRYIYKSVGEDKELYEKLVPDYAPLARRPVVDNDWYKTLTLDHVDLVAGPIDHFTETGIVAADGSEKDFDLVVLCAGFQVERFLWPVDYIGRDGSNLDDLWKVDGPRAYQTSMLPGFPNFAMIYGPNSGLVAGSYHSWIELFTKYFCEIITHTIETGASSFELRREAYDAFNKELDERSSTWVYQIENGGGGYYMNKHGRSSVRLPWKVPEFYDKIKQPKFDDYLIG</sequence>
<evidence type="ECO:0000313" key="4">
    <source>
        <dbReference type="EMBL" id="SIN64478.1"/>
    </source>
</evidence>
<evidence type="ECO:0000256" key="2">
    <source>
        <dbReference type="ARBA" id="ARBA00022827"/>
    </source>
</evidence>
<dbReference type="Proteomes" id="UP000185192">
    <property type="component" value="Unassembled WGS sequence"/>
</dbReference>
<dbReference type="GO" id="GO:0050661">
    <property type="term" value="F:NADP binding"/>
    <property type="evidence" value="ECO:0007669"/>
    <property type="project" value="InterPro"/>
</dbReference>
<evidence type="ECO:0000313" key="5">
    <source>
        <dbReference type="Proteomes" id="UP000185192"/>
    </source>
</evidence>
<dbReference type="PANTHER" id="PTHR42877:SF4">
    <property type="entry name" value="FAD_NAD(P)-BINDING DOMAIN-CONTAINING PROTEIN-RELATED"/>
    <property type="match status" value="1"/>
</dbReference>
<dbReference type="InterPro" id="IPR051209">
    <property type="entry name" value="FAD-bind_Monooxygenase_sf"/>
</dbReference>
<accession>A0A1N6D0Z7</accession>
<dbReference type="GO" id="GO:0004499">
    <property type="term" value="F:N,N-dimethylaniline monooxygenase activity"/>
    <property type="evidence" value="ECO:0007669"/>
    <property type="project" value="InterPro"/>
</dbReference>
<name>A0A1N6D0Z7_9SPHN</name>
<dbReference type="OrthoDB" id="312624at2"/>
<dbReference type="Pfam" id="PF00743">
    <property type="entry name" value="FMO-like"/>
    <property type="match status" value="1"/>
</dbReference>
<dbReference type="InterPro" id="IPR020946">
    <property type="entry name" value="Flavin_mOase-like"/>
</dbReference>